<keyword evidence="2" id="KW-0812">Transmembrane</keyword>
<reference evidence="3" key="1">
    <citation type="journal article" date="2020" name="Stud. Mycol.">
        <title>101 Dothideomycetes genomes: a test case for predicting lifestyles and emergence of pathogens.</title>
        <authorList>
            <person name="Haridas S."/>
            <person name="Albert R."/>
            <person name="Binder M."/>
            <person name="Bloem J."/>
            <person name="Labutti K."/>
            <person name="Salamov A."/>
            <person name="Andreopoulos B."/>
            <person name="Baker S."/>
            <person name="Barry K."/>
            <person name="Bills G."/>
            <person name="Bluhm B."/>
            <person name="Cannon C."/>
            <person name="Castanera R."/>
            <person name="Culley D."/>
            <person name="Daum C."/>
            <person name="Ezra D."/>
            <person name="Gonzalez J."/>
            <person name="Henrissat B."/>
            <person name="Kuo A."/>
            <person name="Liang C."/>
            <person name="Lipzen A."/>
            <person name="Lutzoni F."/>
            <person name="Magnuson J."/>
            <person name="Mondo S."/>
            <person name="Nolan M."/>
            <person name="Ohm R."/>
            <person name="Pangilinan J."/>
            <person name="Park H.-J."/>
            <person name="Ramirez L."/>
            <person name="Alfaro M."/>
            <person name="Sun H."/>
            <person name="Tritt A."/>
            <person name="Yoshinaga Y."/>
            <person name="Zwiers L.-H."/>
            <person name="Turgeon B."/>
            <person name="Goodwin S."/>
            <person name="Spatafora J."/>
            <person name="Crous P."/>
            <person name="Grigoriev I."/>
        </authorList>
    </citation>
    <scope>NUCLEOTIDE SEQUENCE</scope>
    <source>
        <strain evidence="3">CBS 627.86</strain>
    </source>
</reference>
<keyword evidence="2" id="KW-0472">Membrane</keyword>
<feature type="transmembrane region" description="Helical" evidence="2">
    <location>
        <begin position="92"/>
        <end position="111"/>
    </location>
</feature>
<dbReference type="AlphaFoldDB" id="A0A6A5YT03"/>
<gene>
    <name evidence="3" type="ORF">BDV96DRAFT_585036</name>
</gene>
<sequence>MANRSGDASAPAQSRDLGSQMIRTLGLFQALVSFPIGLVLGSFDFAELLFPYVYYGYYYYFVTYLFTCLMALGITFIVITQRRTVLDNTKRLVFEGVKSGLATGLWLWLLMDSLFGPWQYFNDRDVAERKAMRVAYTLTAIVPLVLLFYTSLVYAHVQWKLEKKYGERRDEERPNEREEDGTGEREPLLTRSS</sequence>
<protein>
    <recommendedName>
        <fullName evidence="5">MARVEL domain-containing protein</fullName>
    </recommendedName>
</protein>
<feature type="transmembrane region" description="Helical" evidence="2">
    <location>
        <begin position="57"/>
        <end position="80"/>
    </location>
</feature>
<accession>A0A6A5YT03</accession>
<evidence type="ECO:0000256" key="1">
    <source>
        <dbReference type="SAM" id="MobiDB-lite"/>
    </source>
</evidence>
<evidence type="ECO:0008006" key="5">
    <source>
        <dbReference type="Google" id="ProtNLM"/>
    </source>
</evidence>
<keyword evidence="4" id="KW-1185">Reference proteome</keyword>
<dbReference type="OrthoDB" id="5239553at2759"/>
<evidence type="ECO:0000313" key="3">
    <source>
        <dbReference type="EMBL" id="KAF2109617.1"/>
    </source>
</evidence>
<proteinExistence type="predicted"/>
<name>A0A6A5YT03_9PLEO</name>
<feature type="transmembrane region" description="Helical" evidence="2">
    <location>
        <begin position="25"/>
        <end position="45"/>
    </location>
</feature>
<evidence type="ECO:0000256" key="2">
    <source>
        <dbReference type="SAM" id="Phobius"/>
    </source>
</evidence>
<keyword evidence="2" id="KW-1133">Transmembrane helix</keyword>
<evidence type="ECO:0000313" key="4">
    <source>
        <dbReference type="Proteomes" id="UP000799770"/>
    </source>
</evidence>
<organism evidence="3 4">
    <name type="scientific">Lophiotrema nucula</name>
    <dbReference type="NCBI Taxonomy" id="690887"/>
    <lineage>
        <taxon>Eukaryota</taxon>
        <taxon>Fungi</taxon>
        <taxon>Dikarya</taxon>
        <taxon>Ascomycota</taxon>
        <taxon>Pezizomycotina</taxon>
        <taxon>Dothideomycetes</taxon>
        <taxon>Pleosporomycetidae</taxon>
        <taxon>Pleosporales</taxon>
        <taxon>Lophiotremataceae</taxon>
        <taxon>Lophiotrema</taxon>
    </lineage>
</organism>
<feature type="transmembrane region" description="Helical" evidence="2">
    <location>
        <begin position="131"/>
        <end position="155"/>
    </location>
</feature>
<dbReference type="EMBL" id="ML977341">
    <property type="protein sequence ID" value="KAF2109617.1"/>
    <property type="molecule type" value="Genomic_DNA"/>
</dbReference>
<dbReference type="Proteomes" id="UP000799770">
    <property type="component" value="Unassembled WGS sequence"/>
</dbReference>
<feature type="region of interest" description="Disordered" evidence="1">
    <location>
        <begin position="166"/>
        <end position="193"/>
    </location>
</feature>